<name>A0ACA9KHW3_9GLOM</name>
<comment type="caution">
    <text evidence="1">The sequence shown here is derived from an EMBL/GenBank/DDBJ whole genome shotgun (WGS) entry which is preliminary data.</text>
</comment>
<evidence type="ECO:0000313" key="2">
    <source>
        <dbReference type="Proteomes" id="UP000789920"/>
    </source>
</evidence>
<evidence type="ECO:0000313" key="1">
    <source>
        <dbReference type="EMBL" id="CAG8472656.1"/>
    </source>
</evidence>
<sequence>FTTVLNYGYTTIKNLDTPDTVLLNEKSYKRVVDGLVHNDAHNDIHDLLSSINNVFLEEGSHPEAMANESELMLDNQVSLQEQSKVSLEQYNEQIGSQDNQQAMNFIRKDKQGSSLQIDDSEYEIIDDGESSKVNEQLYEIQTEANTLFSDHQSDDSLPYEKDNKPLRINRLAPLNISRKKKERAQIQYTSLSNSSEADSDKDESTSSDANDITEAQISSKLSQK</sequence>
<feature type="non-terminal residue" evidence="1">
    <location>
        <position position="1"/>
    </location>
</feature>
<keyword evidence="2" id="KW-1185">Reference proteome</keyword>
<protein>
    <submittedName>
        <fullName evidence="1">33201_t:CDS:1</fullName>
    </submittedName>
</protein>
<proteinExistence type="predicted"/>
<reference evidence="1" key="1">
    <citation type="submission" date="2021-06" db="EMBL/GenBank/DDBJ databases">
        <authorList>
            <person name="Kallberg Y."/>
            <person name="Tangrot J."/>
            <person name="Rosling A."/>
        </authorList>
    </citation>
    <scope>NUCLEOTIDE SEQUENCE</scope>
    <source>
        <strain evidence="1">MA461A</strain>
    </source>
</reference>
<dbReference type="Proteomes" id="UP000789920">
    <property type="component" value="Unassembled WGS sequence"/>
</dbReference>
<dbReference type="EMBL" id="CAJVQC010000500">
    <property type="protein sequence ID" value="CAG8472656.1"/>
    <property type="molecule type" value="Genomic_DNA"/>
</dbReference>
<organism evidence="1 2">
    <name type="scientific">Racocetra persica</name>
    <dbReference type="NCBI Taxonomy" id="160502"/>
    <lineage>
        <taxon>Eukaryota</taxon>
        <taxon>Fungi</taxon>
        <taxon>Fungi incertae sedis</taxon>
        <taxon>Mucoromycota</taxon>
        <taxon>Glomeromycotina</taxon>
        <taxon>Glomeromycetes</taxon>
        <taxon>Diversisporales</taxon>
        <taxon>Gigasporaceae</taxon>
        <taxon>Racocetra</taxon>
    </lineage>
</organism>
<gene>
    <name evidence="1" type="ORF">RPERSI_LOCUS653</name>
</gene>
<accession>A0ACA9KHW3</accession>